<dbReference type="GO" id="GO:0003677">
    <property type="term" value="F:DNA binding"/>
    <property type="evidence" value="ECO:0007669"/>
    <property type="project" value="InterPro"/>
</dbReference>
<dbReference type="SUPFAM" id="SSF50118">
    <property type="entry name" value="Cell growth inhibitor/plasmid maintenance toxic component"/>
    <property type="match status" value="1"/>
</dbReference>
<accession>A0A9E7PNS9</accession>
<reference evidence="1" key="1">
    <citation type="submission" date="2022-04" db="EMBL/GenBank/DDBJ databases">
        <title>Complete genome of Methanoplanus endosymbiosus DSM 3599.</title>
        <authorList>
            <person name="Chen S.-C."/>
            <person name="You Y.-T."/>
            <person name="Zhou Y.-Z."/>
            <person name="Lai M.-C."/>
        </authorList>
    </citation>
    <scope>NUCLEOTIDE SEQUENCE</scope>
    <source>
        <strain evidence="1">DSM 3599</strain>
    </source>
</reference>
<dbReference type="AlphaFoldDB" id="A0A9E7PNS9"/>
<dbReference type="Pfam" id="PF02452">
    <property type="entry name" value="PemK_toxin"/>
    <property type="match status" value="1"/>
</dbReference>
<dbReference type="EMBL" id="CP096115">
    <property type="protein sequence ID" value="UUX92306.1"/>
    <property type="molecule type" value="Genomic_DNA"/>
</dbReference>
<dbReference type="Gene3D" id="2.30.30.110">
    <property type="match status" value="1"/>
</dbReference>
<dbReference type="Proteomes" id="UP001060368">
    <property type="component" value="Chromosome"/>
</dbReference>
<dbReference type="InterPro" id="IPR011067">
    <property type="entry name" value="Plasmid_toxin/cell-grow_inhib"/>
</dbReference>
<protein>
    <submittedName>
        <fullName evidence="1">Type II toxin-antitoxin system PemK/MazF family toxin</fullName>
    </submittedName>
</protein>
<gene>
    <name evidence="1" type="ORF">L6E24_13350</name>
</gene>
<name>A0A9E7PNS9_9EURY</name>
<dbReference type="GeneID" id="74308708"/>
<evidence type="ECO:0000313" key="1">
    <source>
        <dbReference type="EMBL" id="UUX92306.1"/>
    </source>
</evidence>
<dbReference type="RefSeq" id="WP_257742456.1">
    <property type="nucleotide sequence ID" value="NZ_CP096115.1"/>
</dbReference>
<sequence>MRGDIWFVDLTDARGHEQGGLRPAIVLAVAHGSITIVVPITTTQAAFSFPYSHG</sequence>
<keyword evidence="2" id="KW-1185">Reference proteome</keyword>
<dbReference type="KEGG" id="mend:L6E24_13350"/>
<evidence type="ECO:0000313" key="2">
    <source>
        <dbReference type="Proteomes" id="UP001060368"/>
    </source>
</evidence>
<proteinExistence type="predicted"/>
<dbReference type="InterPro" id="IPR003477">
    <property type="entry name" value="PemK-like"/>
</dbReference>
<organism evidence="1 2">
    <name type="scientific">Methanoplanus endosymbiosus</name>
    <dbReference type="NCBI Taxonomy" id="33865"/>
    <lineage>
        <taxon>Archaea</taxon>
        <taxon>Methanobacteriati</taxon>
        <taxon>Methanobacteriota</taxon>
        <taxon>Stenosarchaea group</taxon>
        <taxon>Methanomicrobia</taxon>
        <taxon>Methanomicrobiales</taxon>
        <taxon>Methanomicrobiaceae</taxon>
        <taxon>Methanoplanus</taxon>
    </lineage>
</organism>